<name>A0ABT0Y966_9ACTN</name>
<dbReference type="InterPro" id="IPR003594">
    <property type="entry name" value="HATPase_dom"/>
</dbReference>
<evidence type="ECO:0000313" key="3">
    <source>
        <dbReference type="EMBL" id="MCM4082022.1"/>
    </source>
</evidence>
<dbReference type="EMBL" id="JAMQOL010000046">
    <property type="protein sequence ID" value="MCM4082022.1"/>
    <property type="molecule type" value="Genomic_DNA"/>
</dbReference>
<dbReference type="RefSeq" id="WP_251801746.1">
    <property type="nucleotide sequence ID" value="NZ_JAMQOL010000046.1"/>
</dbReference>
<keyword evidence="3" id="KW-0067">ATP-binding</keyword>
<comment type="caution">
    <text evidence="3">The sequence shown here is derived from an EMBL/GenBank/DDBJ whole genome shotgun (WGS) entry which is preliminary data.</text>
</comment>
<dbReference type="PANTHER" id="PTHR35526">
    <property type="entry name" value="ANTI-SIGMA-F FACTOR RSBW-RELATED"/>
    <property type="match status" value="1"/>
</dbReference>
<dbReference type="GO" id="GO:0005524">
    <property type="term" value="F:ATP binding"/>
    <property type="evidence" value="ECO:0007669"/>
    <property type="project" value="UniProtKB-KW"/>
</dbReference>
<reference evidence="3 4" key="1">
    <citation type="submission" date="2022-06" db="EMBL/GenBank/DDBJ databases">
        <title>Actinoplanes abujensis sp. nov., isolated from Nigerian arid soil.</title>
        <authorList>
            <person name="Ding P."/>
        </authorList>
    </citation>
    <scope>NUCLEOTIDE SEQUENCE [LARGE SCALE GENOMIC DNA]</scope>
    <source>
        <strain evidence="4">TRM88002</strain>
    </source>
</reference>
<dbReference type="InterPro" id="IPR036890">
    <property type="entry name" value="HATPase_C_sf"/>
</dbReference>
<keyword evidence="1" id="KW-0418">Kinase</keyword>
<keyword evidence="1" id="KW-0723">Serine/threonine-protein kinase</keyword>
<dbReference type="SUPFAM" id="SSF55874">
    <property type="entry name" value="ATPase domain of HSP90 chaperone/DNA topoisomerase II/histidine kinase"/>
    <property type="match status" value="1"/>
</dbReference>
<evidence type="ECO:0000256" key="1">
    <source>
        <dbReference type="ARBA" id="ARBA00022527"/>
    </source>
</evidence>
<keyword evidence="4" id="KW-1185">Reference proteome</keyword>
<evidence type="ECO:0000313" key="4">
    <source>
        <dbReference type="Proteomes" id="UP001523216"/>
    </source>
</evidence>
<feature type="domain" description="Histidine kinase/HSP90-like ATPase" evidence="2">
    <location>
        <begin position="13"/>
        <end position="123"/>
    </location>
</feature>
<protein>
    <submittedName>
        <fullName evidence="3">ATP-binding protein</fullName>
    </submittedName>
</protein>
<dbReference type="PANTHER" id="PTHR35526:SF3">
    <property type="entry name" value="ANTI-SIGMA-F FACTOR RSBW"/>
    <property type="match status" value="1"/>
</dbReference>
<dbReference type="Pfam" id="PF13581">
    <property type="entry name" value="HATPase_c_2"/>
    <property type="match status" value="1"/>
</dbReference>
<dbReference type="Proteomes" id="UP001523216">
    <property type="component" value="Unassembled WGS sequence"/>
</dbReference>
<proteinExistence type="predicted"/>
<keyword evidence="1" id="KW-0808">Transferase</keyword>
<dbReference type="InterPro" id="IPR050267">
    <property type="entry name" value="Anti-sigma-factor_SerPK"/>
</dbReference>
<dbReference type="CDD" id="cd16936">
    <property type="entry name" value="HATPase_RsbW-like"/>
    <property type="match status" value="1"/>
</dbReference>
<sequence length="131" mass="13740">MNGDTPDSEFPYAEPGDLAHVREFVRTGATRLGLPEHRAELLTLAVSELATNTLQHTAGGGLVRLHSAGGRIVCDVIDGGSVRALGRAMPAADALRGRGLAIVERVCDEVGVDTAPGGTRVRLFLDLESPN</sequence>
<keyword evidence="3" id="KW-0547">Nucleotide-binding</keyword>
<gene>
    <name evidence="3" type="ORF">LXN57_31095</name>
</gene>
<accession>A0ABT0Y966</accession>
<evidence type="ECO:0000259" key="2">
    <source>
        <dbReference type="Pfam" id="PF13581"/>
    </source>
</evidence>
<organism evidence="3 4">
    <name type="scientific">Paractinoplanes hotanensis</name>
    <dbReference type="NCBI Taxonomy" id="2906497"/>
    <lineage>
        <taxon>Bacteria</taxon>
        <taxon>Bacillati</taxon>
        <taxon>Actinomycetota</taxon>
        <taxon>Actinomycetes</taxon>
        <taxon>Micromonosporales</taxon>
        <taxon>Micromonosporaceae</taxon>
        <taxon>Paractinoplanes</taxon>
    </lineage>
</organism>
<dbReference type="Gene3D" id="3.30.565.10">
    <property type="entry name" value="Histidine kinase-like ATPase, C-terminal domain"/>
    <property type="match status" value="1"/>
</dbReference>